<evidence type="ECO:0000313" key="2">
    <source>
        <dbReference type="Proteomes" id="UP001066276"/>
    </source>
</evidence>
<gene>
    <name evidence="1" type="ORF">NDU88_005163</name>
</gene>
<reference evidence="1" key="1">
    <citation type="journal article" date="2022" name="bioRxiv">
        <title>Sequencing and chromosome-scale assembly of the giantPleurodeles waltlgenome.</title>
        <authorList>
            <person name="Brown T."/>
            <person name="Elewa A."/>
            <person name="Iarovenko S."/>
            <person name="Subramanian E."/>
            <person name="Araus A.J."/>
            <person name="Petzold A."/>
            <person name="Susuki M."/>
            <person name="Suzuki K.-i.T."/>
            <person name="Hayashi T."/>
            <person name="Toyoda A."/>
            <person name="Oliveira C."/>
            <person name="Osipova E."/>
            <person name="Leigh N.D."/>
            <person name="Simon A."/>
            <person name="Yun M.H."/>
        </authorList>
    </citation>
    <scope>NUCLEOTIDE SEQUENCE</scope>
    <source>
        <strain evidence="1">20211129_DDA</strain>
        <tissue evidence="1">Liver</tissue>
    </source>
</reference>
<sequence>MAGKGPRSVCTTSNPYGGQRHLIDATPLKAAVVVTRLCTTPATCCVRKPPKAALQPLLRSFCCNGLCACYIPHTLWTLGVSFLQPLAALAEDLRTTGLKHCQSHLLSTHRSIG</sequence>
<keyword evidence="2" id="KW-1185">Reference proteome</keyword>
<name>A0AAV7QHI5_PLEWA</name>
<protein>
    <submittedName>
        <fullName evidence="1">Uncharacterized protein</fullName>
    </submittedName>
</protein>
<accession>A0AAV7QHI5</accession>
<comment type="caution">
    <text evidence="1">The sequence shown here is derived from an EMBL/GenBank/DDBJ whole genome shotgun (WGS) entry which is preliminary data.</text>
</comment>
<dbReference type="Proteomes" id="UP001066276">
    <property type="component" value="Chromosome 6"/>
</dbReference>
<dbReference type="AlphaFoldDB" id="A0AAV7QHI5"/>
<organism evidence="1 2">
    <name type="scientific">Pleurodeles waltl</name>
    <name type="common">Iberian ribbed newt</name>
    <dbReference type="NCBI Taxonomy" id="8319"/>
    <lineage>
        <taxon>Eukaryota</taxon>
        <taxon>Metazoa</taxon>
        <taxon>Chordata</taxon>
        <taxon>Craniata</taxon>
        <taxon>Vertebrata</taxon>
        <taxon>Euteleostomi</taxon>
        <taxon>Amphibia</taxon>
        <taxon>Batrachia</taxon>
        <taxon>Caudata</taxon>
        <taxon>Salamandroidea</taxon>
        <taxon>Salamandridae</taxon>
        <taxon>Pleurodelinae</taxon>
        <taxon>Pleurodeles</taxon>
    </lineage>
</organism>
<evidence type="ECO:0000313" key="1">
    <source>
        <dbReference type="EMBL" id="KAJ1138782.1"/>
    </source>
</evidence>
<dbReference type="EMBL" id="JANPWB010000010">
    <property type="protein sequence ID" value="KAJ1138782.1"/>
    <property type="molecule type" value="Genomic_DNA"/>
</dbReference>
<proteinExistence type="predicted"/>